<protein>
    <submittedName>
        <fullName evidence="1">Uncharacterized protein</fullName>
    </submittedName>
</protein>
<keyword evidence="2" id="KW-1185">Reference proteome</keyword>
<organism evidence="1 2">
    <name type="scientific">Nephila pilipes</name>
    <name type="common">Giant wood spider</name>
    <name type="synonym">Nephila maculata</name>
    <dbReference type="NCBI Taxonomy" id="299642"/>
    <lineage>
        <taxon>Eukaryota</taxon>
        <taxon>Metazoa</taxon>
        <taxon>Ecdysozoa</taxon>
        <taxon>Arthropoda</taxon>
        <taxon>Chelicerata</taxon>
        <taxon>Arachnida</taxon>
        <taxon>Araneae</taxon>
        <taxon>Araneomorphae</taxon>
        <taxon>Entelegynae</taxon>
        <taxon>Araneoidea</taxon>
        <taxon>Nephilidae</taxon>
        <taxon>Nephila</taxon>
    </lineage>
</organism>
<name>A0A8X6P8F1_NEPPI</name>
<evidence type="ECO:0000313" key="1">
    <source>
        <dbReference type="EMBL" id="GFT51527.1"/>
    </source>
</evidence>
<reference evidence="1" key="1">
    <citation type="submission" date="2020-08" db="EMBL/GenBank/DDBJ databases">
        <title>Multicomponent nature underlies the extraordinary mechanical properties of spider dragline silk.</title>
        <authorList>
            <person name="Kono N."/>
            <person name="Nakamura H."/>
            <person name="Mori M."/>
            <person name="Yoshida Y."/>
            <person name="Ohtoshi R."/>
            <person name="Malay A.D."/>
            <person name="Moran D.A.P."/>
            <person name="Tomita M."/>
            <person name="Numata K."/>
            <person name="Arakawa K."/>
        </authorList>
    </citation>
    <scope>NUCLEOTIDE SEQUENCE</scope>
</reference>
<dbReference type="Proteomes" id="UP000887013">
    <property type="component" value="Unassembled WGS sequence"/>
</dbReference>
<dbReference type="AlphaFoldDB" id="A0A8X6P8F1"/>
<sequence>MMDSLLSLEVLAIRKIAIRFYDDLDINTLEHGPVLFSKLSSSEKWEPIVKKKMWSIKLPLILQKKIIRSMRVLHVEIGEWKLDHSSILKYTSVEPPIKYVWKGDGTIDRLKTAMSYIQNESYDLSKRFQMARVYWFHKEAEQMWKNMPDTTRRNLSAFDEDDIFCQWKCAMNNWIALIKSKTADWKRHLFSHRLS</sequence>
<comment type="caution">
    <text evidence="1">The sequence shown here is derived from an EMBL/GenBank/DDBJ whole genome shotgun (WGS) entry which is preliminary data.</text>
</comment>
<evidence type="ECO:0000313" key="2">
    <source>
        <dbReference type="Proteomes" id="UP000887013"/>
    </source>
</evidence>
<accession>A0A8X6P8F1</accession>
<gene>
    <name evidence="1" type="ORF">NPIL_435551</name>
</gene>
<dbReference type="EMBL" id="BMAW01065679">
    <property type="protein sequence ID" value="GFT51527.1"/>
    <property type="molecule type" value="Genomic_DNA"/>
</dbReference>
<proteinExistence type="predicted"/>
<dbReference type="OrthoDB" id="6418612at2759"/>